<evidence type="ECO:0000256" key="7">
    <source>
        <dbReference type="ARBA" id="ARBA00023211"/>
    </source>
</evidence>
<keyword evidence="5" id="KW-0479">Metal-binding</keyword>
<evidence type="ECO:0000256" key="1">
    <source>
        <dbReference type="ARBA" id="ARBA00001936"/>
    </source>
</evidence>
<gene>
    <name evidence="10" type="ORF">LAESUDRAFT_813516</name>
</gene>
<evidence type="ECO:0000259" key="9">
    <source>
        <dbReference type="Pfam" id="PF06415"/>
    </source>
</evidence>
<dbReference type="GO" id="GO:0005737">
    <property type="term" value="C:cytoplasm"/>
    <property type="evidence" value="ECO:0007669"/>
    <property type="project" value="InterPro"/>
</dbReference>
<organism evidence="10 11">
    <name type="scientific">Laetiporus sulphureus 93-53</name>
    <dbReference type="NCBI Taxonomy" id="1314785"/>
    <lineage>
        <taxon>Eukaryota</taxon>
        <taxon>Fungi</taxon>
        <taxon>Dikarya</taxon>
        <taxon>Basidiomycota</taxon>
        <taxon>Agaricomycotina</taxon>
        <taxon>Agaricomycetes</taxon>
        <taxon>Polyporales</taxon>
        <taxon>Laetiporus</taxon>
    </lineage>
</organism>
<dbReference type="GeneID" id="63831522"/>
<evidence type="ECO:0000256" key="6">
    <source>
        <dbReference type="ARBA" id="ARBA00023152"/>
    </source>
</evidence>
<proteinExistence type="inferred from homology"/>
<evidence type="ECO:0000256" key="4">
    <source>
        <dbReference type="ARBA" id="ARBA00012026"/>
    </source>
</evidence>
<dbReference type="InParanoid" id="A0A165DQG7"/>
<accession>A0A165DQG7</accession>
<dbReference type="RefSeq" id="XP_040763142.1">
    <property type="nucleotide sequence ID" value="XM_040914495.1"/>
</dbReference>
<evidence type="ECO:0000256" key="5">
    <source>
        <dbReference type="ARBA" id="ARBA00022723"/>
    </source>
</evidence>
<evidence type="ECO:0000256" key="8">
    <source>
        <dbReference type="ARBA" id="ARBA00023235"/>
    </source>
</evidence>
<dbReference type="OrthoDB" id="3053439at2759"/>
<dbReference type="UniPathway" id="UPA00109">
    <property type="reaction ID" value="UER00186"/>
</dbReference>
<dbReference type="PANTHER" id="PTHR31637">
    <property type="entry name" value="2,3-BISPHOSPHOGLYCERATE-INDEPENDENT PHOSPHOGLYCERATE MUTASE"/>
    <property type="match status" value="1"/>
</dbReference>
<dbReference type="InterPro" id="IPR017850">
    <property type="entry name" value="Alkaline_phosphatase_core_sf"/>
</dbReference>
<evidence type="ECO:0000256" key="3">
    <source>
        <dbReference type="ARBA" id="ARBA00008819"/>
    </source>
</evidence>
<dbReference type="AlphaFoldDB" id="A0A165DQG7"/>
<comment type="pathway">
    <text evidence="2">Carbohydrate degradation; glycolysis; pyruvate from D-glyceraldehyde 3-phosphate: step 3/5.</text>
</comment>
<dbReference type="Pfam" id="PF06415">
    <property type="entry name" value="iPGM_N"/>
    <property type="match status" value="1"/>
</dbReference>
<dbReference type="Proteomes" id="UP000076871">
    <property type="component" value="Unassembled WGS sequence"/>
</dbReference>
<dbReference type="InterPro" id="IPR011258">
    <property type="entry name" value="BPG-indep_PGM_N"/>
</dbReference>
<dbReference type="Gene3D" id="3.40.1450.10">
    <property type="entry name" value="BPG-independent phosphoglycerate mutase, domain B"/>
    <property type="match status" value="1"/>
</dbReference>
<dbReference type="Gene3D" id="3.40.720.10">
    <property type="entry name" value="Alkaline Phosphatase, subunit A"/>
    <property type="match status" value="1"/>
</dbReference>
<dbReference type="STRING" id="1314785.A0A165DQG7"/>
<sequence length="99" mass="11112">MDGTDDFLKPVTVNGDEGLIKDGDTLFFFNYFSDRMRGIVTRIRTMPQYNAEFPFPVAFPPQPMTTVIRPAKQGMKQAYTAETGTHAHVTSFFNGGVEK</sequence>
<protein>
    <recommendedName>
        <fullName evidence="4">phosphoglycerate mutase (2,3-diphosphoglycerate-independent)</fullName>
        <ecNumber evidence="4">5.4.2.12</ecNumber>
    </recommendedName>
</protein>
<dbReference type="EMBL" id="KV427630">
    <property type="protein sequence ID" value="KZT05402.1"/>
    <property type="molecule type" value="Genomic_DNA"/>
</dbReference>
<reference evidence="10 11" key="1">
    <citation type="journal article" date="2016" name="Mol. Biol. Evol.">
        <title>Comparative Genomics of Early-Diverging Mushroom-Forming Fungi Provides Insights into the Origins of Lignocellulose Decay Capabilities.</title>
        <authorList>
            <person name="Nagy L.G."/>
            <person name="Riley R."/>
            <person name="Tritt A."/>
            <person name="Adam C."/>
            <person name="Daum C."/>
            <person name="Floudas D."/>
            <person name="Sun H."/>
            <person name="Yadav J.S."/>
            <person name="Pangilinan J."/>
            <person name="Larsson K.H."/>
            <person name="Matsuura K."/>
            <person name="Barry K."/>
            <person name="Labutti K."/>
            <person name="Kuo R."/>
            <person name="Ohm R.A."/>
            <person name="Bhattacharya S.S."/>
            <person name="Shirouzu T."/>
            <person name="Yoshinaga Y."/>
            <person name="Martin F.M."/>
            <person name="Grigoriev I.V."/>
            <person name="Hibbett D.S."/>
        </authorList>
    </citation>
    <scope>NUCLEOTIDE SEQUENCE [LARGE SCALE GENOMIC DNA]</scope>
    <source>
        <strain evidence="10 11">93-53</strain>
    </source>
</reference>
<dbReference type="GO" id="GO:0006096">
    <property type="term" value="P:glycolytic process"/>
    <property type="evidence" value="ECO:0007669"/>
    <property type="project" value="UniProtKB-UniPathway"/>
</dbReference>
<evidence type="ECO:0000313" key="10">
    <source>
        <dbReference type="EMBL" id="KZT05402.1"/>
    </source>
</evidence>
<feature type="domain" description="BPG-independent PGAM N-terminal" evidence="9">
    <location>
        <begin position="3"/>
        <end position="45"/>
    </location>
</feature>
<dbReference type="GO" id="GO:0030145">
    <property type="term" value="F:manganese ion binding"/>
    <property type="evidence" value="ECO:0007669"/>
    <property type="project" value="InterPro"/>
</dbReference>
<evidence type="ECO:0000313" key="11">
    <source>
        <dbReference type="Proteomes" id="UP000076871"/>
    </source>
</evidence>
<dbReference type="GO" id="GO:0006007">
    <property type="term" value="P:glucose catabolic process"/>
    <property type="evidence" value="ECO:0007669"/>
    <property type="project" value="InterPro"/>
</dbReference>
<dbReference type="InterPro" id="IPR005995">
    <property type="entry name" value="Pgm_bpd_ind"/>
</dbReference>
<comment type="cofactor">
    <cofactor evidence="1">
        <name>Mn(2+)</name>
        <dbReference type="ChEBI" id="CHEBI:29035"/>
    </cofactor>
</comment>
<dbReference type="InterPro" id="IPR036646">
    <property type="entry name" value="PGAM_B_sf"/>
</dbReference>
<name>A0A165DQG7_9APHY</name>
<dbReference type="EC" id="5.4.2.12" evidence="4"/>
<dbReference type="SUPFAM" id="SSF64158">
    <property type="entry name" value="2,3-Bisphosphoglycerate-independent phosphoglycerate mutase, substrate-binding domain"/>
    <property type="match status" value="1"/>
</dbReference>
<dbReference type="PANTHER" id="PTHR31637:SF0">
    <property type="entry name" value="2,3-BISPHOSPHOGLYCERATE-INDEPENDENT PHOSPHOGLYCERATE MUTASE"/>
    <property type="match status" value="1"/>
</dbReference>
<dbReference type="GO" id="GO:0004619">
    <property type="term" value="F:phosphoglycerate mutase activity"/>
    <property type="evidence" value="ECO:0007669"/>
    <property type="project" value="UniProtKB-EC"/>
</dbReference>
<comment type="similarity">
    <text evidence="3">Belongs to the BPG-independent phosphoglycerate mutase family.</text>
</comment>
<keyword evidence="11" id="KW-1185">Reference proteome</keyword>
<keyword evidence="6" id="KW-0324">Glycolysis</keyword>
<keyword evidence="7" id="KW-0464">Manganese</keyword>
<evidence type="ECO:0000256" key="2">
    <source>
        <dbReference type="ARBA" id="ARBA00004798"/>
    </source>
</evidence>
<keyword evidence="8" id="KW-0413">Isomerase</keyword>